<evidence type="ECO:0000313" key="3">
    <source>
        <dbReference type="Proteomes" id="UP000282957"/>
    </source>
</evidence>
<protein>
    <submittedName>
        <fullName evidence="2">Thermonuclease family protein</fullName>
    </submittedName>
</protein>
<dbReference type="RefSeq" id="WP_127787866.1">
    <property type="nucleotide sequence ID" value="NZ_SACL01000004.1"/>
</dbReference>
<reference evidence="2 3" key="1">
    <citation type="submission" date="2019-01" db="EMBL/GenBank/DDBJ databases">
        <authorList>
            <person name="Chen W.-M."/>
        </authorList>
    </citation>
    <scope>NUCLEOTIDE SEQUENCE [LARGE SCALE GENOMIC DNA]</scope>
    <source>
        <strain evidence="2 3">CCP-6</strain>
    </source>
</reference>
<name>A0A437ME94_9PROT</name>
<evidence type="ECO:0000313" key="2">
    <source>
        <dbReference type="EMBL" id="RVT95932.1"/>
    </source>
</evidence>
<gene>
    <name evidence="2" type="ORF">EOD42_12405</name>
</gene>
<dbReference type="SUPFAM" id="SSF50199">
    <property type="entry name" value="Staphylococcal nuclease"/>
    <property type="match status" value="1"/>
</dbReference>
<feature type="domain" description="TNase-like" evidence="1">
    <location>
        <begin position="52"/>
        <end position="171"/>
    </location>
</feature>
<dbReference type="SMART" id="SM00318">
    <property type="entry name" value="SNc"/>
    <property type="match status" value="1"/>
</dbReference>
<evidence type="ECO:0000259" key="1">
    <source>
        <dbReference type="SMART" id="SM00318"/>
    </source>
</evidence>
<dbReference type="Proteomes" id="UP000282957">
    <property type="component" value="Unassembled WGS sequence"/>
</dbReference>
<proteinExistence type="predicted"/>
<dbReference type="Gene3D" id="2.40.50.90">
    <property type="match status" value="1"/>
</dbReference>
<keyword evidence="3" id="KW-1185">Reference proteome</keyword>
<comment type="caution">
    <text evidence="2">The sequence shown here is derived from an EMBL/GenBank/DDBJ whole genome shotgun (WGS) entry which is preliminary data.</text>
</comment>
<dbReference type="AlphaFoldDB" id="A0A437ME94"/>
<dbReference type="Pfam" id="PF00565">
    <property type="entry name" value="SNase"/>
    <property type="match status" value="1"/>
</dbReference>
<dbReference type="InterPro" id="IPR035437">
    <property type="entry name" value="SNase_OB-fold_sf"/>
</dbReference>
<accession>A0A437ME94</accession>
<sequence>MRRRRIFKPAKTPRRMGGAFALLATAATLAVLTAALRPSDLFGSAPRTQDWRALPAEVAVVDGETLRLGDRVLRLYGVNTPPRGTPCGRVSDCGAAATAELARLTRDRALECRIHGRDNFGRGLGVCRAEGVELNASLVAAGWGSADTSAVPALGQLEASARQAHRGMWAEPPR</sequence>
<dbReference type="OrthoDB" id="9805504at2"/>
<organism evidence="2 3">
    <name type="scientific">Rhodovarius crocodyli</name>
    <dbReference type="NCBI Taxonomy" id="1979269"/>
    <lineage>
        <taxon>Bacteria</taxon>
        <taxon>Pseudomonadati</taxon>
        <taxon>Pseudomonadota</taxon>
        <taxon>Alphaproteobacteria</taxon>
        <taxon>Acetobacterales</taxon>
        <taxon>Roseomonadaceae</taxon>
        <taxon>Rhodovarius</taxon>
    </lineage>
</organism>
<dbReference type="InterPro" id="IPR016071">
    <property type="entry name" value="Staphylococal_nuclease_OB-fold"/>
</dbReference>
<dbReference type="EMBL" id="SACL01000004">
    <property type="protein sequence ID" value="RVT95932.1"/>
    <property type="molecule type" value="Genomic_DNA"/>
</dbReference>